<name>A0A7K0DV44_9NOCA</name>
<dbReference type="EMBL" id="WEGI01000011">
    <property type="protein sequence ID" value="MQY29636.1"/>
    <property type="molecule type" value="Genomic_DNA"/>
</dbReference>
<sequence length="140" mass="15172">MATYIISSHGEANFDRETIVPANVSVNFYTPFGKCLSNQEGFLLQSAIVNPNHLNANAIIQKYPAKALWNGPVQKAPELSLTADWNGDFKSGIVHAEQNRILEVIGRNKLLTLTGALITIAKDAAALNQPAVVHCLFCLA</sequence>
<dbReference type="RefSeq" id="WP_153346585.1">
    <property type="nucleotide sequence ID" value="NZ_WEGI01000011.1"/>
</dbReference>
<keyword evidence="3" id="KW-1185">Reference proteome</keyword>
<dbReference type="Proteomes" id="UP000431401">
    <property type="component" value="Unassembled WGS sequence"/>
</dbReference>
<reference evidence="2 3" key="1">
    <citation type="submission" date="2019-10" db="EMBL/GenBank/DDBJ databases">
        <title>Nocardia macrotermitis sp. nov. and Nocardia aurantia sp. nov., isolated from the gut of fungus growing-termite Macrotermes natalensis.</title>
        <authorList>
            <person name="Benndorf R."/>
            <person name="Schwitalla J."/>
            <person name="Martin K."/>
            <person name="De Beer W."/>
            <person name="Kaster A.-K."/>
            <person name="Vollmers J."/>
            <person name="Poulsen M."/>
            <person name="Beemelmanns C."/>
        </authorList>
    </citation>
    <scope>NUCLEOTIDE SEQUENCE [LARGE SCALE GENOMIC DNA]</scope>
    <source>
        <strain evidence="2 3">RB56</strain>
    </source>
</reference>
<evidence type="ECO:0000259" key="1">
    <source>
        <dbReference type="Pfam" id="PF21527"/>
    </source>
</evidence>
<gene>
    <name evidence="2" type="ORF">NRB56_52270</name>
</gene>
<evidence type="ECO:0000313" key="3">
    <source>
        <dbReference type="Proteomes" id="UP000431401"/>
    </source>
</evidence>
<organism evidence="2 3">
    <name type="scientific">Nocardia aurantia</name>
    <dbReference type="NCBI Taxonomy" id="2585199"/>
    <lineage>
        <taxon>Bacteria</taxon>
        <taxon>Bacillati</taxon>
        <taxon>Actinomycetota</taxon>
        <taxon>Actinomycetes</taxon>
        <taxon>Mycobacteriales</taxon>
        <taxon>Nocardiaceae</taxon>
        <taxon>Nocardia</taxon>
    </lineage>
</organism>
<comment type="caution">
    <text evidence="2">The sequence shown here is derived from an EMBL/GenBank/DDBJ whole genome shotgun (WGS) entry which is preliminary data.</text>
</comment>
<dbReference type="InterPro" id="IPR049002">
    <property type="entry name" value="Stv"/>
</dbReference>
<feature type="domain" description="Putative adhesin Stv" evidence="1">
    <location>
        <begin position="4"/>
        <end position="138"/>
    </location>
</feature>
<dbReference type="Pfam" id="PF21527">
    <property type="entry name" value="Stv"/>
    <property type="match status" value="1"/>
</dbReference>
<proteinExistence type="predicted"/>
<evidence type="ECO:0000313" key="2">
    <source>
        <dbReference type="EMBL" id="MQY29636.1"/>
    </source>
</evidence>
<accession>A0A7K0DV44</accession>
<dbReference type="AlphaFoldDB" id="A0A7K0DV44"/>
<dbReference type="OrthoDB" id="5186070at2"/>
<protein>
    <recommendedName>
        <fullName evidence="1">Putative adhesin Stv domain-containing protein</fullName>
    </recommendedName>
</protein>